<comment type="caution">
    <text evidence="2">The sequence shown here is derived from an EMBL/GenBank/DDBJ whole genome shotgun (WGS) entry which is preliminary data.</text>
</comment>
<name>A0A412QDZ6_PHOVU</name>
<proteinExistence type="predicted"/>
<dbReference type="Pfam" id="PF14423">
    <property type="entry name" value="Imm5"/>
    <property type="match status" value="1"/>
</dbReference>
<dbReference type="SUPFAM" id="SSF160424">
    <property type="entry name" value="BH3703-like"/>
    <property type="match status" value="1"/>
</dbReference>
<sequence>MNDMKEIDNYLMLLKEEIRNNSFGHLPLKYRVHLMRYIGSPLIVNKIFYNCAVKIKSLNEEIFCKNEILLQILFEIQKYLYDNKGDKNHFMVIFDKYKNYLYEYDAFGGLLLSLCFNIATDASLILNIAEYNEEDDNEYDFEVWNPDFFAEIIWSEGIYFAAPNSGSVRKREAYWFWVLDTIKKIYRDTDLEIIPLSYQNRIDKKITIPFRNQFDDTIEAQFKDVLLYIMNCEPQKLKEGLGYKILFVSCIVDMFNITSSKGDTITLNTKNVDKICNAFRNIRKLMYKNNSKQGAWFQVEISLKNRDIYTSKFNYDDFDQIPSLFHNPDWLLKMFKEYPRSKEYTPEWLRKIIGNKCKYLKK</sequence>
<dbReference type="InterPro" id="IPR025675">
    <property type="entry name" value="Imm5"/>
</dbReference>
<dbReference type="Proteomes" id="UP000283833">
    <property type="component" value="Unassembled WGS sequence"/>
</dbReference>
<organism evidence="2 3">
    <name type="scientific">Phocaeicola vulgatus</name>
    <name type="common">Bacteroides vulgatus</name>
    <dbReference type="NCBI Taxonomy" id="821"/>
    <lineage>
        <taxon>Bacteria</taxon>
        <taxon>Pseudomonadati</taxon>
        <taxon>Bacteroidota</taxon>
        <taxon>Bacteroidia</taxon>
        <taxon>Bacteroidales</taxon>
        <taxon>Bacteroidaceae</taxon>
        <taxon>Phocaeicola</taxon>
    </lineage>
</organism>
<gene>
    <name evidence="2" type="ORF">DWX04_17080</name>
</gene>
<evidence type="ECO:0000259" key="1">
    <source>
        <dbReference type="Pfam" id="PF14423"/>
    </source>
</evidence>
<dbReference type="InterPro" id="IPR036170">
    <property type="entry name" value="YezG-like_sf"/>
</dbReference>
<evidence type="ECO:0000313" key="3">
    <source>
        <dbReference type="Proteomes" id="UP000283833"/>
    </source>
</evidence>
<protein>
    <recommendedName>
        <fullName evidence="1">Immunity protein Imm5 domain-containing protein</fullName>
    </recommendedName>
</protein>
<evidence type="ECO:0000313" key="2">
    <source>
        <dbReference type="EMBL" id="RGT89132.1"/>
    </source>
</evidence>
<dbReference type="AlphaFoldDB" id="A0A412QDZ6"/>
<feature type="domain" description="Immunity protein Imm5" evidence="1">
    <location>
        <begin position="14"/>
        <end position="182"/>
    </location>
</feature>
<dbReference type="EMBL" id="QRXI01000026">
    <property type="protein sequence ID" value="RGT89132.1"/>
    <property type="molecule type" value="Genomic_DNA"/>
</dbReference>
<accession>A0A412QDZ6</accession>
<reference evidence="2 3" key="1">
    <citation type="submission" date="2018-08" db="EMBL/GenBank/DDBJ databases">
        <title>A genome reference for cultivated species of the human gut microbiota.</title>
        <authorList>
            <person name="Zou Y."/>
            <person name="Xue W."/>
            <person name="Luo G."/>
        </authorList>
    </citation>
    <scope>NUCLEOTIDE SEQUENCE [LARGE SCALE GENOMIC DNA]</scope>
    <source>
        <strain evidence="2 3">AF18-14</strain>
    </source>
</reference>